<reference evidence="6" key="1">
    <citation type="journal article" date="2009" name="Proc. Natl. Acad. Sci. U.S.A.">
        <title>Biogeography of the Sulfolobus islandicus pan-genome.</title>
        <authorList>
            <person name="Reno M.L."/>
            <person name="Held N.L."/>
            <person name="Fields C.J."/>
            <person name="Burke P.V."/>
            <person name="Whitaker R.J."/>
        </authorList>
    </citation>
    <scope>NUCLEOTIDE SEQUENCE [LARGE SCALE GENOMIC DNA]</scope>
    <source>
        <strain evidence="6">L.D.8.5 / Lassen #2</strain>
    </source>
</reference>
<keyword evidence="2 5" id="KW-0808">Transferase</keyword>
<sequence length="351" mass="40203">MLFFLMLLGLELLALHFSEPLAYFFAIKDKRIGEVEAEGYKPVSIIIPIYNEGDKIREKLLNVMKSYPLEYTEIILVDSSTDNTIEVVKSLGIPIKIIKEKERRGKIFAVKEGIRNASNDIVVITDADALWDDPLIDAIKYLKGDIGAVSCIKRSNRGTENAYRNFYNVIRLSESAIYSTPIFHGELTAFRKSLLSADEIPNAGADDSSIATLIALKGYRAICTKVRAFEYSPKGLDYFSWKTRRGLHLVRHFIRFLPKVMRSKNGKYKVIFLEEFYLHLINPWFLALGIVLTAIYLPKLFLLLLLVLLIALVIPQTRELVKAWVPNQFFLIIAQFKALRGEFLMWKKESK</sequence>
<dbReference type="GO" id="GO:0016757">
    <property type="term" value="F:glycosyltransferase activity"/>
    <property type="evidence" value="ECO:0007669"/>
    <property type="project" value="UniProtKB-KW"/>
</dbReference>
<keyword evidence="3" id="KW-1133">Transmembrane helix</keyword>
<dbReference type="EMBL" id="CP001731">
    <property type="protein sequence ID" value="ADB86758.1"/>
    <property type="molecule type" value="Genomic_DNA"/>
</dbReference>
<dbReference type="CAZy" id="GT2">
    <property type="family name" value="Glycosyltransferase Family 2"/>
</dbReference>
<dbReference type="PANTHER" id="PTHR43630:SF1">
    <property type="entry name" value="POLY-BETA-1,6-N-ACETYL-D-GLUCOSAMINE SYNTHASE"/>
    <property type="match status" value="1"/>
</dbReference>
<organism evidence="5 6">
    <name type="scientific">Saccharolobus islandicus (strain L.D.8.5 / Lassen #2)</name>
    <name type="common">Sulfolobus islandicus</name>
    <dbReference type="NCBI Taxonomy" id="425944"/>
    <lineage>
        <taxon>Archaea</taxon>
        <taxon>Thermoproteota</taxon>
        <taxon>Thermoprotei</taxon>
        <taxon>Sulfolobales</taxon>
        <taxon>Sulfolobaceae</taxon>
        <taxon>Saccharolobus</taxon>
    </lineage>
</organism>
<feature type="domain" description="Glycosyltransferase 2-like" evidence="4">
    <location>
        <begin position="44"/>
        <end position="195"/>
    </location>
</feature>
<dbReference type="PANTHER" id="PTHR43630">
    <property type="entry name" value="POLY-BETA-1,6-N-ACETYL-D-GLUCOSAMINE SYNTHASE"/>
    <property type="match status" value="1"/>
</dbReference>
<evidence type="ECO:0000256" key="2">
    <source>
        <dbReference type="ARBA" id="ARBA00022679"/>
    </source>
</evidence>
<keyword evidence="3" id="KW-0472">Membrane</keyword>
<evidence type="ECO:0000256" key="3">
    <source>
        <dbReference type="SAM" id="Phobius"/>
    </source>
</evidence>
<protein>
    <submittedName>
        <fullName evidence="5">Glycosyl transferase, family 2</fullName>
    </submittedName>
</protein>
<dbReference type="HOGENOM" id="CLU_062567_0_0_2"/>
<name>D2PJ05_SACI9</name>
<evidence type="ECO:0000259" key="4">
    <source>
        <dbReference type="Pfam" id="PF00535"/>
    </source>
</evidence>
<evidence type="ECO:0000313" key="6">
    <source>
        <dbReference type="Proteomes" id="UP000001404"/>
    </source>
</evidence>
<proteinExistence type="predicted"/>
<dbReference type="InterPro" id="IPR029044">
    <property type="entry name" value="Nucleotide-diphossugar_trans"/>
</dbReference>
<dbReference type="Pfam" id="PF00535">
    <property type="entry name" value="Glycos_transf_2"/>
    <property type="match status" value="1"/>
</dbReference>
<dbReference type="KEGG" id="sii:LD85_1076"/>
<evidence type="ECO:0000256" key="1">
    <source>
        <dbReference type="ARBA" id="ARBA00022676"/>
    </source>
</evidence>
<keyword evidence="1" id="KW-0328">Glycosyltransferase</keyword>
<feature type="transmembrane region" description="Helical" evidence="3">
    <location>
        <begin position="284"/>
        <end position="314"/>
    </location>
</feature>
<dbReference type="AlphaFoldDB" id="D2PJ05"/>
<dbReference type="Proteomes" id="UP000001404">
    <property type="component" value="Chromosome"/>
</dbReference>
<dbReference type="SUPFAM" id="SSF53448">
    <property type="entry name" value="Nucleotide-diphospho-sugar transferases"/>
    <property type="match status" value="1"/>
</dbReference>
<evidence type="ECO:0000313" key="5">
    <source>
        <dbReference type="EMBL" id="ADB86758.1"/>
    </source>
</evidence>
<dbReference type="Gene3D" id="3.90.550.10">
    <property type="entry name" value="Spore Coat Polysaccharide Biosynthesis Protein SpsA, Chain A"/>
    <property type="match status" value="1"/>
</dbReference>
<dbReference type="InterPro" id="IPR001173">
    <property type="entry name" value="Glyco_trans_2-like"/>
</dbReference>
<keyword evidence="3" id="KW-0812">Transmembrane</keyword>
<gene>
    <name evidence="5" type="ordered locus">LD85_1076</name>
</gene>
<accession>D2PJ05</accession>